<dbReference type="Pfam" id="PF03150">
    <property type="entry name" value="CCP_MauG"/>
    <property type="match status" value="1"/>
</dbReference>
<evidence type="ECO:0000313" key="6">
    <source>
        <dbReference type="EMBL" id="SVA37823.1"/>
    </source>
</evidence>
<evidence type="ECO:0000256" key="1">
    <source>
        <dbReference type="ARBA" id="ARBA00004196"/>
    </source>
</evidence>
<feature type="domain" description="Di-haem cytochrome c peroxidase" evidence="5">
    <location>
        <begin position="42"/>
        <end position="258"/>
    </location>
</feature>
<keyword evidence="2" id="KW-0732">Signal</keyword>
<dbReference type="InterPro" id="IPR013783">
    <property type="entry name" value="Ig-like_fold"/>
</dbReference>
<dbReference type="GO" id="GO:0004130">
    <property type="term" value="F:cytochrome-c peroxidase activity"/>
    <property type="evidence" value="ECO:0007669"/>
    <property type="project" value="TreeGrafter"/>
</dbReference>
<proteinExistence type="predicted"/>
<dbReference type="EMBL" id="UINC01008404">
    <property type="protein sequence ID" value="SVA37823.1"/>
    <property type="molecule type" value="Genomic_DNA"/>
</dbReference>
<organism evidence="6">
    <name type="scientific">marine metagenome</name>
    <dbReference type="NCBI Taxonomy" id="408172"/>
    <lineage>
        <taxon>unclassified sequences</taxon>
        <taxon>metagenomes</taxon>
        <taxon>ecological metagenomes</taxon>
    </lineage>
</organism>
<dbReference type="PANTHER" id="PTHR30600">
    <property type="entry name" value="CYTOCHROME C PEROXIDASE-RELATED"/>
    <property type="match status" value="1"/>
</dbReference>
<dbReference type="GO" id="GO:0030313">
    <property type="term" value="C:cell envelope"/>
    <property type="evidence" value="ECO:0007669"/>
    <property type="project" value="UniProtKB-SubCell"/>
</dbReference>
<protein>
    <recommendedName>
        <fullName evidence="5">Di-haem cytochrome c peroxidase domain-containing protein</fullName>
    </recommendedName>
</protein>
<dbReference type="Gene3D" id="2.60.40.10">
    <property type="entry name" value="Immunoglobulins"/>
    <property type="match status" value="1"/>
</dbReference>
<dbReference type="InterPro" id="IPR036909">
    <property type="entry name" value="Cyt_c-like_dom_sf"/>
</dbReference>
<dbReference type="SUPFAM" id="SSF46626">
    <property type="entry name" value="Cytochrome c"/>
    <property type="match status" value="2"/>
</dbReference>
<dbReference type="GO" id="GO:0020037">
    <property type="term" value="F:heme binding"/>
    <property type="evidence" value="ECO:0007669"/>
    <property type="project" value="InterPro"/>
</dbReference>
<sequence length="476" mass="52431">MTGRYHSLFFAAFLVAIWPLFSSGELPPVPIPEENPNTEPKRLLGKILFWDEQLSSDNTVACGTCHRPAFGGADPRQGRHPGSDPGSIDDVMGSPGIARMRADGSRVEDPLFGFDPQVTNRLAPSNFGALWAGEVFWDGRAGSQFIDPLSGEIIIREGGALENQVLETLASSSEMAKMGRTWPDLTGKLERERPLALARDLPADIAKAIESNPSYPKLFTLAFGDAEITPARIAFAVASYQRTLVADQAPWDRYQAGELNALSQDAVYGWNSFQSLRCVNCHEPPTFSNNDFLNIGLRRTEYDLGRQAVTGEPEDAGEMKVPTLRNVALRKRFMHTGEFSRLGAAIGFYVSPTALEGRDEIPGAGAYTFSLGEIVQYDLLNFLETALTDPRVENEAFPFDRPVLRTERTNDGSKAPSAPLRFRATYDEGVLQLNWDPPRDERDLVDYVLKRDGIVIAFLTGTSYTDTDVRSGSVVT</sequence>
<accession>A0A381VEJ8</accession>
<feature type="region of interest" description="Disordered" evidence="4">
    <location>
        <begin position="70"/>
        <end position="90"/>
    </location>
</feature>
<dbReference type="PANTHER" id="PTHR30600:SF10">
    <property type="entry name" value="BLL6722 PROTEIN"/>
    <property type="match status" value="1"/>
</dbReference>
<reference evidence="6" key="1">
    <citation type="submission" date="2018-05" db="EMBL/GenBank/DDBJ databases">
        <authorList>
            <person name="Lanie J.A."/>
            <person name="Ng W.-L."/>
            <person name="Kazmierczak K.M."/>
            <person name="Andrzejewski T.M."/>
            <person name="Davidsen T.M."/>
            <person name="Wayne K.J."/>
            <person name="Tettelin H."/>
            <person name="Glass J.I."/>
            <person name="Rusch D."/>
            <person name="Podicherti R."/>
            <person name="Tsui H.-C.T."/>
            <person name="Winkler M.E."/>
        </authorList>
    </citation>
    <scope>NUCLEOTIDE SEQUENCE</scope>
</reference>
<evidence type="ECO:0000256" key="3">
    <source>
        <dbReference type="ARBA" id="ARBA00023002"/>
    </source>
</evidence>
<evidence type="ECO:0000256" key="4">
    <source>
        <dbReference type="SAM" id="MobiDB-lite"/>
    </source>
</evidence>
<keyword evidence="3" id="KW-0560">Oxidoreductase</keyword>
<comment type="subcellular location">
    <subcellularLocation>
        <location evidence="1">Cell envelope</location>
    </subcellularLocation>
</comment>
<gene>
    <name evidence="6" type="ORF">METZ01_LOCUS90677</name>
</gene>
<name>A0A381VEJ8_9ZZZZ</name>
<evidence type="ECO:0000259" key="5">
    <source>
        <dbReference type="Pfam" id="PF03150"/>
    </source>
</evidence>
<dbReference type="AlphaFoldDB" id="A0A381VEJ8"/>
<dbReference type="Gene3D" id="1.10.760.10">
    <property type="entry name" value="Cytochrome c-like domain"/>
    <property type="match status" value="2"/>
</dbReference>
<dbReference type="InterPro" id="IPR051395">
    <property type="entry name" value="Cytochrome_c_Peroxidase/MauG"/>
</dbReference>
<dbReference type="GO" id="GO:0009055">
    <property type="term" value="F:electron transfer activity"/>
    <property type="evidence" value="ECO:0007669"/>
    <property type="project" value="InterPro"/>
</dbReference>
<dbReference type="InterPro" id="IPR004852">
    <property type="entry name" value="Di-haem_cyt_c_peroxidsae"/>
</dbReference>
<evidence type="ECO:0000256" key="2">
    <source>
        <dbReference type="ARBA" id="ARBA00022729"/>
    </source>
</evidence>